<keyword evidence="3" id="KW-1185">Reference proteome</keyword>
<evidence type="ECO:0000313" key="2">
    <source>
        <dbReference type="EMBL" id="BBL35922.1"/>
    </source>
</evidence>
<protein>
    <submittedName>
        <fullName evidence="2">Uncharacterized protein</fullName>
    </submittedName>
</protein>
<feature type="transmembrane region" description="Helical" evidence="1">
    <location>
        <begin position="36"/>
        <end position="55"/>
    </location>
</feature>
<evidence type="ECO:0000256" key="1">
    <source>
        <dbReference type="SAM" id="Phobius"/>
    </source>
</evidence>
<dbReference type="AlphaFoldDB" id="A0A4Y1YP08"/>
<feature type="transmembrane region" description="Helical" evidence="1">
    <location>
        <begin position="61"/>
        <end position="77"/>
    </location>
</feature>
<organism evidence="2 3">
    <name type="scientific">Nitrosomonas stercoris</name>
    <dbReference type="NCBI Taxonomy" id="1444684"/>
    <lineage>
        <taxon>Bacteria</taxon>
        <taxon>Pseudomonadati</taxon>
        <taxon>Pseudomonadota</taxon>
        <taxon>Betaproteobacteria</taxon>
        <taxon>Nitrosomonadales</taxon>
        <taxon>Nitrosomonadaceae</taxon>
        <taxon>Nitrosomonas</taxon>
    </lineage>
</organism>
<keyword evidence="1" id="KW-1133">Transmembrane helix</keyword>
<reference evidence="2 3" key="1">
    <citation type="submission" date="2019-06" db="EMBL/GenBank/DDBJ databases">
        <title>Nitrosomonas stercoris KYUHI-S whole genome shotgun sequence.</title>
        <authorList>
            <person name="Nakagawa T."/>
            <person name="Tsuchiya Y."/>
            <person name="Takahashi R."/>
        </authorList>
    </citation>
    <scope>NUCLEOTIDE SEQUENCE [LARGE SCALE GENOMIC DNA]</scope>
    <source>
        <strain evidence="2 3">KYUHI-S</strain>
    </source>
</reference>
<keyword evidence="1" id="KW-0472">Membrane</keyword>
<dbReference type="EMBL" id="AP019755">
    <property type="protein sequence ID" value="BBL35922.1"/>
    <property type="molecule type" value="Genomic_DNA"/>
</dbReference>
<dbReference type="Proteomes" id="UP000316473">
    <property type="component" value="Chromosome"/>
</dbReference>
<keyword evidence="1" id="KW-0812">Transmembrane</keyword>
<dbReference type="KEGG" id="nst:Nstercoris_02201"/>
<sequence length="122" mass="13874">MNFKKMADEELTSIRDEVEGWCEKYTKSIWSGGKGYAVAMFGAFGISTGVVFIFLDGFEPSSLILILLGIAICFLWYKAERQYKKNSGFLDGIKHEIIRREKKAEKIAQKKAEKLAQRKVNA</sequence>
<gene>
    <name evidence="2" type="ORF">Nstercoris_02201</name>
</gene>
<proteinExistence type="predicted"/>
<accession>A0A4Y1YP08</accession>
<evidence type="ECO:0000313" key="3">
    <source>
        <dbReference type="Proteomes" id="UP000316473"/>
    </source>
</evidence>
<name>A0A4Y1YP08_9PROT</name>